<feature type="non-terminal residue" evidence="2">
    <location>
        <position position="102"/>
    </location>
</feature>
<keyword evidence="1" id="KW-0472">Membrane</keyword>
<evidence type="ECO:0000313" key="3">
    <source>
        <dbReference type="Proteomes" id="UP000018849"/>
    </source>
</evidence>
<gene>
    <name evidence="2" type="ORF">A245_23329</name>
</gene>
<feature type="non-terminal residue" evidence="2">
    <location>
        <position position="1"/>
    </location>
</feature>
<feature type="transmembrane region" description="Helical" evidence="1">
    <location>
        <begin position="64"/>
        <end position="85"/>
    </location>
</feature>
<keyword evidence="1" id="KW-1133">Transmembrane helix</keyword>
<sequence>YRQVKVSLTLNCAIEPLTAILHALEYQRPFLFVDEMSMRRDALPATGQSRGGRAMTGSLRPLEWSLLALAALLAGLIALIFSGAAHSPDWLPEQAPRNSLDQ</sequence>
<organism evidence="2 3">
    <name type="scientific">Pseudomonas syringae pv. actinidiae ICMP 19096</name>
    <dbReference type="NCBI Taxonomy" id="1194405"/>
    <lineage>
        <taxon>Bacteria</taxon>
        <taxon>Pseudomonadati</taxon>
        <taxon>Pseudomonadota</taxon>
        <taxon>Gammaproteobacteria</taxon>
        <taxon>Pseudomonadales</taxon>
        <taxon>Pseudomonadaceae</taxon>
        <taxon>Pseudomonas</taxon>
        <taxon>Pseudomonas syringae</taxon>
    </lineage>
</organism>
<protein>
    <submittedName>
        <fullName evidence="2">General secretion pathway protein M</fullName>
    </submittedName>
</protein>
<dbReference type="InterPro" id="IPR034756">
    <property type="entry name" value="T2SSM_b"/>
</dbReference>
<dbReference type="Proteomes" id="UP000018849">
    <property type="component" value="Unassembled WGS sequence"/>
</dbReference>
<name>A0A656JUN0_PSESF</name>
<accession>A0A656JUN0</accession>
<proteinExistence type="predicted"/>
<dbReference type="AlphaFoldDB" id="A0A656JUN0"/>
<evidence type="ECO:0000313" key="2">
    <source>
        <dbReference type="EMBL" id="EPN55362.1"/>
    </source>
</evidence>
<reference evidence="2 3" key="1">
    <citation type="journal article" date="2013" name="PLoS Pathog.">
        <title>Genomic analysis of the Kiwifruit pathogen Pseudomonas syringae pv. actinidiae provides insight into the origins of an emergent plant disease.</title>
        <authorList>
            <person name="McCann H.C."/>
            <person name="Rikkerink E.H."/>
            <person name="Bertels F."/>
            <person name="Fiers M."/>
            <person name="Lu A."/>
            <person name="Rees-George J."/>
            <person name="Andersen M.T."/>
            <person name="Gleave A.P."/>
            <person name="Haubold B."/>
            <person name="Wohlers M.W."/>
            <person name="Guttman D.S."/>
            <person name="Wang P.W."/>
            <person name="Straub C."/>
            <person name="Vanneste J.L."/>
            <person name="Rainey P.B."/>
            <person name="Templeton M.D."/>
        </authorList>
    </citation>
    <scope>NUCLEOTIDE SEQUENCE [LARGE SCALE GENOMIC DNA]</scope>
    <source>
        <strain evidence="2 3">ICMP 19096</strain>
    </source>
</reference>
<dbReference type="EMBL" id="AOKF01002013">
    <property type="protein sequence ID" value="EPN55362.1"/>
    <property type="molecule type" value="Genomic_DNA"/>
</dbReference>
<keyword evidence="1" id="KW-0812">Transmembrane</keyword>
<dbReference type="Pfam" id="PF10741">
    <property type="entry name" value="T2SSM_b"/>
    <property type="match status" value="1"/>
</dbReference>
<evidence type="ECO:0000256" key="1">
    <source>
        <dbReference type="SAM" id="Phobius"/>
    </source>
</evidence>
<comment type="caution">
    <text evidence="2">The sequence shown here is derived from an EMBL/GenBank/DDBJ whole genome shotgun (WGS) entry which is preliminary data.</text>
</comment>